<dbReference type="PATRIC" id="fig|230089.6.peg.1154"/>
<accession>A0A0F7LI73</accession>
<protein>
    <submittedName>
        <fullName evidence="1">Uncharacterized protein</fullName>
    </submittedName>
</protein>
<keyword evidence="2" id="KW-1185">Reference proteome</keyword>
<gene>
    <name evidence="1" type="ORF">VY86_05115</name>
</gene>
<evidence type="ECO:0000313" key="1">
    <source>
        <dbReference type="EMBL" id="AKH62809.1"/>
    </source>
</evidence>
<name>A0A0F7LI73_9GAMM</name>
<reference evidence="1 2" key="1">
    <citation type="journal article" date="2015" name="J. Biotechnol.">
        <title>Complete genome sequence of Photorhabdus temperata subsp. thracensis 39-8(T), an entomopathogenic bacterium for the improved commercial bioinsecticide.</title>
        <authorList>
            <person name="Kwak Y."/>
            <person name="Shin J.H."/>
        </authorList>
    </citation>
    <scope>NUCLEOTIDE SEQUENCE [LARGE SCALE GENOMIC DNA]</scope>
    <source>
        <strain evidence="1 2">DSM 15199</strain>
    </source>
</reference>
<organism evidence="1 2">
    <name type="scientific">Photorhabdus thracensis</name>
    <dbReference type="NCBI Taxonomy" id="230089"/>
    <lineage>
        <taxon>Bacteria</taxon>
        <taxon>Pseudomonadati</taxon>
        <taxon>Pseudomonadota</taxon>
        <taxon>Gammaproteobacteria</taxon>
        <taxon>Enterobacterales</taxon>
        <taxon>Morganellaceae</taxon>
        <taxon>Photorhabdus</taxon>
    </lineage>
</organism>
<sequence length="89" mass="10260">MKTSGKTFLIDALQLVQDTIELHQSGKNAPLSISALTQVKKELEEMIRVMNPQVYKPSYPRFIMDWPDENGVISTLIDVAYFYQKIRKV</sequence>
<proteinExistence type="predicted"/>
<dbReference type="RefSeq" id="WP_046974165.1">
    <property type="nucleotide sequence ID" value="NZ_CP011104.1"/>
</dbReference>
<dbReference type="OrthoDB" id="6555752at2"/>
<dbReference type="Proteomes" id="UP000034866">
    <property type="component" value="Chromosome"/>
</dbReference>
<dbReference type="EMBL" id="CP011104">
    <property type="protein sequence ID" value="AKH62809.1"/>
    <property type="molecule type" value="Genomic_DNA"/>
</dbReference>
<evidence type="ECO:0000313" key="2">
    <source>
        <dbReference type="Proteomes" id="UP000034866"/>
    </source>
</evidence>
<dbReference type="KEGG" id="ptt:VY86_05115"/>
<reference evidence="2" key="2">
    <citation type="submission" date="2015-03" db="EMBL/GenBank/DDBJ databases">
        <title>Genome sequence of Azospirillum thiophilum strain DSM 21654T.</title>
        <authorList>
            <person name="Kwak Y."/>
            <person name="Shin J.-H."/>
        </authorList>
    </citation>
    <scope>NUCLEOTIDE SEQUENCE [LARGE SCALE GENOMIC DNA]</scope>
    <source>
        <strain evidence="2">DSM 15199</strain>
    </source>
</reference>
<dbReference type="AlphaFoldDB" id="A0A0F7LI73"/>